<feature type="domain" description="2Fe-2S ferredoxin-type" evidence="7">
    <location>
        <begin position="232"/>
        <end position="317"/>
    </location>
</feature>
<dbReference type="Pfam" id="PF00111">
    <property type="entry name" value="Fer2"/>
    <property type="match status" value="1"/>
</dbReference>
<keyword evidence="1" id="KW-0285">Flavoprotein</keyword>
<evidence type="ECO:0000256" key="3">
    <source>
        <dbReference type="ARBA" id="ARBA00022723"/>
    </source>
</evidence>
<dbReference type="PROSITE" id="PS51384">
    <property type="entry name" value="FAD_FR"/>
    <property type="match status" value="1"/>
</dbReference>
<dbReference type="Proteomes" id="UP000199693">
    <property type="component" value="Unassembled WGS sequence"/>
</dbReference>
<keyword evidence="9" id="KW-0808">Transferase</keyword>
<keyword evidence="11" id="KW-1185">Reference proteome</keyword>
<dbReference type="PROSITE" id="PS00197">
    <property type="entry name" value="2FE2S_FER_1"/>
    <property type="match status" value="1"/>
</dbReference>
<dbReference type="InterPro" id="IPR017938">
    <property type="entry name" value="Riboflavin_synthase-like_b-brl"/>
</dbReference>
<dbReference type="InterPro" id="IPR006058">
    <property type="entry name" value="2Fe2S_fd_BS"/>
</dbReference>
<reference evidence="9 12" key="1">
    <citation type="submission" date="2016-10" db="EMBL/GenBank/DDBJ databases">
        <authorList>
            <person name="de Groot N.N."/>
        </authorList>
    </citation>
    <scope>NUCLEOTIDE SEQUENCE [LARGE SCALE GENOMIC DNA]</scope>
    <source>
        <strain evidence="9 12">CCM 7361</strain>
    </source>
</reference>
<evidence type="ECO:0000313" key="10">
    <source>
        <dbReference type="EMBL" id="SNS87775.1"/>
    </source>
</evidence>
<accession>A0A239I2E8</accession>
<evidence type="ECO:0000256" key="2">
    <source>
        <dbReference type="ARBA" id="ARBA00022714"/>
    </source>
</evidence>
<dbReference type="PANTHER" id="PTHR47354:SF1">
    <property type="entry name" value="CARNITINE MONOOXYGENASE REDUCTASE SUBUNIT"/>
    <property type="match status" value="1"/>
</dbReference>
<dbReference type="InterPro" id="IPR017927">
    <property type="entry name" value="FAD-bd_FR_type"/>
</dbReference>
<evidence type="ECO:0000259" key="7">
    <source>
        <dbReference type="PROSITE" id="PS51085"/>
    </source>
</evidence>
<sequence length="317" mass="34610">MSVERLTLQVTDIASAARDVRVVELRDPAGGELPAYTAGAHIELHLPGGLVRQYSLCGDARERESYRVGVGLAPASRGGSRYIHQSLHVGDLVRVTPPRNHFPLFEDAGEFVFFAGGIGITPILPMIRWCEANRRPWRLFYLVRSRERAAFLDQLAAYGERVTLHADEEAGGLFDIEGTVARLPGRAHLYTCGPTPLMLAVEAAARGFPAEQVHFEWFTPRQVEKAGADTAFTVKLARSGRCLEVPADQSLLQVLEANGVQVESACREGTCASCETRVLAGIPDHRDSVLSEAERRCNGSMMVCVSRALSGTLELDL</sequence>
<dbReference type="InterPro" id="IPR039261">
    <property type="entry name" value="FNR_nucleotide-bd"/>
</dbReference>
<keyword evidence="9" id="KW-0489">Methyltransferase</keyword>
<gene>
    <name evidence="9" type="ORF">SAMN05216189_1019108</name>
    <name evidence="10" type="ORF">SAMN06295949_10911</name>
</gene>
<dbReference type="CDD" id="cd00207">
    <property type="entry name" value="fer2"/>
    <property type="match status" value="1"/>
</dbReference>
<dbReference type="InterPro" id="IPR036010">
    <property type="entry name" value="2Fe-2S_ferredoxin-like_sf"/>
</dbReference>
<dbReference type="PANTHER" id="PTHR47354">
    <property type="entry name" value="NADH OXIDOREDUCTASE HCR"/>
    <property type="match status" value="1"/>
</dbReference>
<dbReference type="SUPFAM" id="SSF52343">
    <property type="entry name" value="Ferredoxin reductase-like, C-terminal NADP-linked domain"/>
    <property type="match status" value="1"/>
</dbReference>
<keyword evidence="2" id="KW-0001">2Fe-2S</keyword>
<evidence type="ECO:0000256" key="4">
    <source>
        <dbReference type="ARBA" id="ARBA00023002"/>
    </source>
</evidence>
<organism evidence="9 12">
    <name type="scientific">Pseudomonas delhiensis</name>
    <dbReference type="NCBI Taxonomy" id="366289"/>
    <lineage>
        <taxon>Bacteria</taxon>
        <taxon>Pseudomonadati</taxon>
        <taxon>Pseudomonadota</taxon>
        <taxon>Gammaproteobacteria</taxon>
        <taxon>Pseudomonadales</taxon>
        <taxon>Pseudomonadaceae</taxon>
        <taxon>Pseudomonas</taxon>
    </lineage>
</organism>
<dbReference type="Gene3D" id="2.40.30.10">
    <property type="entry name" value="Translation factors"/>
    <property type="match status" value="1"/>
</dbReference>
<keyword evidence="4" id="KW-0560">Oxidoreductase</keyword>
<evidence type="ECO:0000313" key="12">
    <source>
        <dbReference type="Proteomes" id="UP000199693"/>
    </source>
</evidence>
<dbReference type="InterPro" id="IPR001041">
    <property type="entry name" value="2Fe-2S_ferredoxin-type"/>
</dbReference>
<dbReference type="RefSeq" id="WP_089391269.1">
    <property type="nucleotide sequence ID" value="NZ_FNEC01000019.1"/>
</dbReference>
<keyword evidence="3" id="KW-0479">Metal-binding</keyword>
<dbReference type="InterPro" id="IPR012675">
    <property type="entry name" value="Beta-grasp_dom_sf"/>
</dbReference>
<dbReference type="Gene3D" id="3.10.20.30">
    <property type="match status" value="1"/>
</dbReference>
<protein>
    <submittedName>
        <fullName evidence="9">Vanillate O-demethylase ferredoxin subunit</fullName>
    </submittedName>
</protein>
<evidence type="ECO:0000259" key="8">
    <source>
        <dbReference type="PROSITE" id="PS51384"/>
    </source>
</evidence>
<evidence type="ECO:0000256" key="6">
    <source>
        <dbReference type="ARBA" id="ARBA00023014"/>
    </source>
</evidence>
<dbReference type="SUPFAM" id="SSF63380">
    <property type="entry name" value="Riboflavin synthase domain-like"/>
    <property type="match status" value="1"/>
</dbReference>
<evidence type="ECO:0000256" key="1">
    <source>
        <dbReference type="ARBA" id="ARBA00022630"/>
    </source>
</evidence>
<dbReference type="Proteomes" id="UP000198309">
    <property type="component" value="Unassembled WGS sequence"/>
</dbReference>
<proteinExistence type="predicted"/>
<dbReference type="InterPro" id="IPR050415">
    <property type="entry name" value="MRET"/>
</dbReference>
<evidence type="ECO:0000256" key="5">
    <source>
        <dbReference type="ARBA" id="ARBA00023004"/>
    </source>
</evidence>
<keyword evidence="5" id="KW-0408">Iron</keyword>
<feature type="domain" description="FAD-binding FR-type" evidence="8">
    <location>
        <begin position="1"/>
        <end position="105"/>
    </location>
</feature>
<dbReference type="PRINTS" id="PR00409">
    <property type="entry name" value="PHDIOXRDTASE"/>
</dbReference>
<evidence type="ECO:0000313" key="11">
    <source>
        <dbReference type="Proteomes" id="UP000198309"/>
    </source>
</evidence>
<dbReference type="CDD" id="cd06185">
    <property type="entry name" value="PDR_like"/>
    <property type="match status" value="1"/>
</dbReference>
<name>A0A239I2E8_9PSED</name>
<dbReference type="EMBL" id="FNEC01000019">
    <property type="protein sequence ID" value="SDJ60473.1"/>
    <property type="molecule type" value="Genomic_DNA"/>
</dbReference>
<dbReference type="Gene3D" id="3.40.50.80">
    <property type="entry name" value="Nucleotide-binding domain of ferredoxin-NADP reductase (FNR) module"/>
    <property type="match status" value="1"/>
</dbReference>
<dbReference type="GO" id="GO:0046872">
    <property type="term" value="F:metal ion binding"/>
    <property type="evidence" value="ECO:0007669"/>
    <property type="project" value="UniProtKB-KW"/>
</dbReference>
<dbReference type="GO" id="GO:0008168">
    <property type="term" value="F:methyltransferase activity"/>
    <property type="evidence" value="ECO:0007669"/>
    <property type="project" value="UniProtKB-KW"/>
</dbReference>
<reference evidence="10 11" key="2">
    <citation type="submission" date="2017-06" db="EMBL/GenBank/DDBJ databases">
        <authorList>
            <person name="Varghese N."/>
            <person name="Submissions S."/>
        </authorList>
    </citation>
    <scope>NUCLEOTIDE SEQUENCE [LARGE SCALE GENOMIC DNA]</scope>
    <source>
        <strain evidence="10 11">RLD-1</strain>
    </source>
</reference>
<dbReference type="PROSITE" id="PS51085">
    <property type="entry name" value="2FE2S_FER_2"/>
    <property type="match status" value="1"/>
</dbReference>
<dbReference type="GO" id="GO:0051537">
    <property type="term" value="F:2 iron, 2 sulfur cluster binding"/>
    <property type="evidence" value="ECO:0007669"/>
    <property type="project" value="UniProtKB-KW"/>
</dbReference>
<dbReference type="SUPFAM" id="SSF54292">
    <property type="entry name" value="2Fe-2S ferredoxin-like"/>
    <property type="match status" value="1"/>
</dbReference>
<dbReference type="GO" id="GO:0016491">
    <property type="term" value="F:oxidoreductase activity"/>
    <property type="evidence" value="ECO:0007669"/>
    <property type="project" value="UniProtKB-KW"/>
</dbReference>
<evidence type="ECO:0000313" key="9">
    <source>
        <dbReference type="EMBL" id="SDJ60473.1"/>
    </source>
</evidence>
<dbReference type="AlphaFoldDB" id="A0A239I2E8"/>
<keyword evidence="6" id="KW-0411">Iron-sulfur</keyword>
<dbReference type="GO" id="GO:0032259">
    <property type="term" value="P:methylation"/>
    <property type="evidence" value="ECO:0007669"/>
    <property type="project" value="UniProtKB-KW"/>
</dbReference>
<dbReference type="EMBL" id="FZPC01000009">
    <property type="protein sequence ID" value="SNS87775.1"/>
    <property type="molecule type" value="Genomic_DNA"/>
</dbReference>